<keyword evidence="5" id="KW-0408">Iron</keyword>
<protein>
    <submittedName>
        <fullName evidence="8">Molybdenum cofactor biosynthesis protein A</fullName>
    </submittedName>
</protein>
<evidence type="ECO:0000256" key="5">
    <source>
        <dbReference type="ARBA" id="ARBA00023004"/>
    </source>
</evidence>
<dbReference type="NCBIfam" id="TIGR04119">
    <property type="entry name" value="CXXX_matur"/>
    <property type="match status" value="1"/>
</dbReference>
<dbReference type="Proteomes" id="UP000298324">
    <property type="component" value="Unassembled WGS sequence"/>
</dbReference>
<comment type="cofactor">
    <cofactor evidence="1">
        <name>[4Fe-4S] cluster</name>
        <dbReference type="ChEBI" id="CHEBI:49883"/>
    </cofactor>
</comment>
<gene>
    <name evidence="8" type="ORF">Psch_01037</name>
</gene>
<evidence type="ECO:0000313" key="8">
    <source>
        <dbReference type="EMBL" id="TEB07483.1"/>
    </source>
</evidence>
<dbReference type="GO" id="GO:0016491">
    <property type="term" value="F:oxidoreductase activity"/>
    <property type="evidence" value="ECO:0007669"/>
    <property type="project" value="InterPro"/>
</dbReference>
<evidence type="ECO:0000256" key="3">
    <source>
        <dbReference type="ARBA" id="ARBA00022691"/>
    </source>
</evidence>
<dbReference type="EMBL" id="QFGA01000001">
    <property type="protein sequence ID" value="TEB07483.1"/>
    <property type="molecule type" value="Genomic_DNA"/>
</dbReference>
<dbReference type="SFLD" id="SFLDG01384">
    <property type="entry name" value="thioether_bond_formation_requi"/>
    <property type="match status" value="1"/>
</dbReference>
<dbReference type="GO" id="GO:0046872">
    <property type="term" value="F:metal ion binding"/>
    <property type="evidence" value="ECO:0007669"/>
    <property type="project" value="UniProtKB-KW"/>
</dbReference>
<dbReference type="InterPro" id="IPR023867">
    <property type="entry name" value="Sulphatase_maturase_rSAM"/>
</dbReference>
<dbReference type="InterPro" id="IPR013785">
    <property type="entry name" value="Aldolase_TIM"/>
</dbReference>
<name>A0A4Y7RFC6_9FIRM</name>
<keyword evidence="2" id="KW-0004">4Fe-4S</keyword>
<comment type="caution">
    <text evidence="8">The sequence shown here is derived from an EMBL/GenBank/DDBJ whole genome shotgun (WGS) entry which is preliminary data.</text>
</comment>
<feature type="domain" description="Radical SAM core" evidence="7">
    <location>
        <begin position="23"/>
        <end position="177"/>
    </location>
</feature>
<dbReference type="InterPro" id="IPR026412">
    <property type="entry name" value="rSAM_Cxxx_rpt"/>
</dbReference>
<dbReference type="CDD" id="cd01335">
    <property type="entry name" value="Radical_SAM"/>
    <property type="match status" value="1"/>
</dbReference>
<keyword evidence="9" id="KW-1185">Reference proteome</keyword>
<organism evidence="8 9">
    <name type="scientific">Pelotomaculum schinkii</name>
    <dbReference type="NCBI Taxonomy" id="78350"/>
    <lineage>
        <taxon>Bacteria</taxon>
        <taxon>Bacillati</taxon>
        <taxon>Bacillota</taxon>
        <taxon>Clostridia</taxon>
        <taxon>Eubacteriales</taxon>
        <taxon>Desulfotomaculaceae</taxon>
        <taxon>Pelotomaculum</taxon>
    </lineage>
</organism>
<keyword evidence="4" id="KW-0479">Metal-binding</keyword>
<dbReference type="GO" id="GO:0051539">
    <property type="term" value="F:4 iron, 4 sulfur cluster binding"/>
    <property type="evidence" value="ECO:0007669"/>
    <property type="project" value="UniProtKB-KW"/>
</dbReference>
<dbReference type="SFLD" id="SFLDS00029">
    <property type="entry name" value="Radical_SAM"/>
    <property type="match status" value="1"/>
</dbReference>
<dbReference type="SFLD" id="SFLDG01067">
    <property type="entry name" value="SPASM/twitch_domain_containing"/>
    <property type="match status" value="1"/>
</dbReference>
<dbReference type="NCBIfam" id="TIGR04085">
    <property type="entry name" value="rSAM_more_4Fe4S"/>
    <property type="match status" value="1"/>
</dbReference>
<dbReference type="InterPro" id="IPR007197">
    <property type="entry name" value="rSAM"/>
</dbReference>
<keyword evidence="3" id="KW-0949">S-adenosyl-L-methionine</keyword>
<proteinExistence type="predicted"/>
<evidence type="ECO:0000313" key="9">
    <source>
        <dbReference type="Proteomes" id="UP000298324"/>
    </source>
</evidence>
<dbReference type="NCBIfam" id="TIGR04115">
    <property type="entry name" value="rSAM_Cxxx_rpt"/>
    <property type="match status" value="1"/>
</dbReference>
<dbReference type="InterPro" id="IPR026401">
    <property type="entry name" value="CXXX_matur"/>
</dbReference>
<dbReference type="PANTHER" id="PTHR43273:SF8">
    <property type="entry name" value="RADICAL SAM DOMAIN PROTEIN"/>
    <property type="match status" value="1"/>
</dbReference>
<evidence type="ECO:0000259" key="7">
    <source>
        <dbReference type="Pfam" id="PF04055"/>
    </source>
</evidence>
<dbReference type="RefSeq" id="WP_190239362.1">
    <property type="nucleotide sequence ID" value="NZ_QFGA01000001.1"/>
</dbReference>
<dbReference type="SUPFAM" id="SSF102114">
    <property type="entry name" value="Radical SAM enzymes"/>
    <property type="match status" value="1"/>
</dbReference>
<evidence type="ECO:0000256" key="6">
    <source>
        <dbReference type="ARBA" id="ARBA00023014"/>
    </source>
</evidence>
<dbReference type="AlphaFoldDB" id="A0A4Y7RFC6"/>
<dbReference type="SFLD" id="SFLDG01386">
    <property type="entry name" value="main_SPASM_domain-containing"/>
    <property type="match status" value="1"/>
</dbReference>
<evidence type="ECO:0000256" key="2">
    <source>
        <dbReference type="ARBA" id="ARBA00022485"/>
    </source>
</evidence>
<dbReference type="Gene3D" id="3.20.20.70">
    <property type="entry name" value="Aldolase class I"/>
    <property type="match status" value="2"/>
</dbReference>
<dbReference type="InterPro" id="IPR023885">
    <property type="entry name" value="4Fe4S-binding_SPASM_dom"/>
</dbReference>
<evidence type="ECO:0000256" key="1">
    <source>
        <dbReference type="ARBA" id="ARBA00001966"/>
    </source>
</evidence>
<reference evidence="8 9" key="1">
    <citation type="journal article" date="2018" name="Environ. Microbiol.">
        <title>Novel energy conservation strategies and behaviour of Pelotomaculum schinkii driving syntrophic propionate catabolism.</title>
        <authorList>
            <person name="Hidalgo-Ahumada C.A.P."/>
            <person name="Nobu M.K."/>
            <person name="Narihiro T."/>
            <person name="Tamaki H."/>
            <person name="Liu W.T."/>
            <person name="Kamagata Y."/>
            <person name="Stams A.J.M."/>
            <person name="Imachi H."/>
            <person name="Sousa D.Z."/>
        </authorList>
    </citation>
    <scope>NUCLEOTIDE SEQUENCE [LARGE SCALE GENOMIC DNA]</scope>
    <source>
        <strain evidence="8 9">HH</strain>
    </source>
</reference>
<accession>A0A4Y7RFC6</accession>
<dbReference type="InterPro" id="IPR000385">
    <property type="entry name" value="MoaA_NifB_PqqE_Fe-S-bd_CS"/>
</dbReference>
<dbReference type="Pfam" id="PF04055">
    <property type="entry name" value="Radical_SAM"/>
    <property type="match status" value="1"/>
</dbReference>
<dbReference type="PANTHER" id="PTHR43273">
    <property type="entry name" value="ANAEROBIC SULFATASE-MATURATING ENZYME HOMOLOG ASLB-RELATED"/>
    <property type="match status" value="1"/>
</dbReference>
<dbReference type="PROSITE" id="PS01305">
    <property type="entry name" value="MOAA_NIFB_PQQE"/>
    <property type="match status" value="1"/>
</dbReference>
<sequence>MISMGQLPKPWKAGIAKEITFCVTEDCNLSCKYCYMTGKNNINKMSFDVAKQAVDYILADRENFNNEAIVWGFTGGEPFLEIELIDQITDYIKIQMYSLEHPWFNNYMLHFSTNGILYDAPKVQNYIKKNKEHCSINISIDGNKIKHDLQRIKKDGSGSYDDVVKNVKLWQEQFIGTSTKSTFTHEDLPYLKESIISLWELGIKMVAANVVFEDVWNDGDDLIFERQLVELADYTIEKKMWDDYSVRFFSPDIGFPLTEEEMQRNFCGTGKMLAIDCNGNFLPCVRFLDISLNNRNNYSIGNIYTGINKDKLRPFKVLSLKNISNIDCLQCNVASGCGYCTGFNYDYANTIFQRATYVCKMHKANVRANKYFWEKFAKTTGLVSPREEYLRKRKSLSKYLLIITSDKITPHCSYRNSRINKTDMSQEILLSGLDYAKKNDYIPVFLGLPLLSNFEANEHLLIIDEKSYKGQNNAIIIYDNNIEHTKIPPINSILLITPDNIKKISNYIIKLINNNTERINLILENVENWKDHDLHLYEIELNKIISYIVERYSINKHIKINVLTDLFELTKMNNCDAGISTICLAPNGNFYICPAFYFNNSDNIVGNLKMGINNNYLNHIDKWPICSECDTYHCRRCLFINKKLTNEFYILNMPGQTEQFDR</sequence>
<keyword evidence="6" id="KW-0411">Iron-sulfur</keyword>
<evidence type="ECO:0000256" key="4">
    <source>
        <dbReference type="ARBA" id="ARBA00022723"/>
    </source>
</evidence>
<dbReference type="InterPro" id="IPR058240">
    <property type="entry name" value="rSAM_sf"/>
</dbReference>